<dbReference type="PANTHER" id="PTHR44757">
    <property type="entry name" value="DIGUANYLATE CYCLASE DGCP"/>
    <property type="match status" value="1"/>
</dbReference>
<dbReference type="Proteomes" id="UP000036958">
    <property type="component" value="Unassembled WGS sequence"/>
</dbReference>
<dbReference type="GO" id="GO:0006355">
    <property type="term" value="P:regulation of DNA-templated transcription"/>
    <property type="evidence" value="ECO:0007669"/>
    <property type="project" value="InterPro"/>
</dbReference>
<name>A0A0L8VCW0_9BACT</name>
<dbReference type="InterPro" id="IPR001610">
    <property type="entry name" value="PAC"/>
</dbReference>
<comment type="caution">
    <text evidence="3">The sequence shown here is derived from an EMBL/GenBank/DDBJ whole genome shotgun (WGS) entry which is preliminary data.</text>
</comment>
<feature type="domain" description="PAS" evidence="1">
    <location>
        <begin position="15"/>
        <end position="93"/>
    </location>
</feature>
<dbReference type="InterPro" id="IPR052155">
    <property type="entry name" value="Biofilm_reg_signaling"/>
</dbReference>
<dbReference type="EMBL" id="LGIA01000051">
    <property type="protein sequence ID" value="KOH46022.1"/>
    <property type="molecule type" value="Genomic_DNA"/>
</dbReference>
<dbReference type="RefSeq" id="WP_053180570.1">
    <property type="nucleotide sequence ID" value="NZ_LGIA01000051.1"/>
</dbReference>
<dbReference type="Pfam" id="PF00989">
    <property type="entry name" value="PAS"/>
    <property type="match status" value="1"/>
</dbReference>
<dbReference type="PATRIC" id="fig|1409788.3.peg.1171"/>
<dbReference type="SMART" id="SM00086">
    <property type="entry name" value="PAC"/>
    <property type="match status" value="1"/>
</dbReference>
<dbReference type="OrthoDB" id="1091152at2"/>
<evidence type="ECO:0000259" key="2">
    <source>
        <dbReference type="PROSITE" id="PS50113"/>
    </source>
</evidence>
<dbReference type="AlphaFoldDB" id="A0A0L8VCW0"/>
<proteinExistence type="predicted"/>
<keyword evidence="4" id="KW-1185">Reference proteome</keyword>
<feature type="domain" description="PAC" evidence="2">
    <location>
        <begin position="88"/>
        <end position="140"/>
    </location>
</feature>
<dbReference type="InterPro" id="IPR000700">
    <property type="entry name" value="PAS-assoc_C"/>
</dbReference>
<organism evidence="3 4">
    <name type="scientific">Sunxiuqinia dokdonensis</name>
    <dbReference type="NCBI Taxonomy" id="1409788"/>
    <lineage>
        <taxon>Bacteria</taxon>
        <taxon>Pseudomonadati</taxon>
        <taxon>Bacteroidota</taxon>
        <taxon>Bacteroidia</taxon>
        <taxon>Marinilabiliales</taxon>
        <taxon>Prolixibacteraceae</taxon>
        <taxon>Sunxiuqinia</taxon>
    </lineage>
</organism>
<dbReference type="Gene3D" id="3.30.450.20">
    <property type="entry name" value="PAS domain"/>
    <property type="match status" value="2"/>
</dbReference>
<dbReference type="InterPro" id="IPR013767">
    <property type="entry name" value="PAS_fold"/>
</dbReference>
<dbReference type="PROSITE" id="PS50113">
    <property type="entry name" value="PAC"/>
    <property type="match status" value="1"/>
</dbReference>
<dbReference type="InterPro" id="IPR000014">
    <property type="entry name" value="PAS"/>
</dbReference>
<reference evidence="4" key="1">
    <citation type="submission" date="2015-07" db="EMBL/GenBank/DDBJ databases">
        <title>Genome sequencing of Sunxiuqinia dokdonensis strain SK.</title>
        <authorList>
            <person name="Ahn S."/>
            <person name="Kim B.-C."/>
        </authorList>
    </citation>
    <scope>NUCLEOTIDE SEQUENCE [LARGE SCALE GENOMIC DNA]</scope>
    <source>
        <strain evidence="4">SK</strain>
    </source>
</reference>
<dbReference type="STRING" id="1409788.NC99_11520"/>
<dbReference type="Pfam" id="PF13426">
    <property type="entry name" value="PAS_9"/>
    <property type="match status" value="1"/>
</dbReference>
<dbReference type="InterPro" id="IPR035965">
    <property type="entry name" value="PAS-like_dom_sf"/>
</dbReference>
<evidence type="ECO:0000313" key="3">
    <source>
        <dbReference type="EMBL" id="KOH46022.1"/>
    </source>
</evidence>
<sequence>MIYDNQPFHSDMIENPNLHQKIIDALPIPIFYRDINGIYIATNKAHENFIGLKKEEIIGKTVFDVQPRDIAEMYARRDQELVESPGDQSYETKFRLSDGSIHDVIFNKAVIRNDESEIIGIVGSIIDITDRKKAERRLEKAKEASVIASAMVHKIRAGIVIVDNEFKVIDSNEGFAKLFGQELEELYETIPGLQGADLQELIPEVVFKMFASLMTSGENMLERDLRIQNKLLHISVITIYKNRVVGALIRDMSAPSLVREEIISRTQRVNRKNLETVQKIAFLLGENASQTEELLNSIIQSYKYEEDDN</sequence>
<evidence type="ECO:0000259" key="1">
    <source>
        <dbReference type="PROSITE" id="PS50112"/>
    </source>
</evidence>
<dbReference type="CDD" id="cd00130">
    <property type="entry name" value="PAS"/>
    <property type="match status" value="1"/>
</dbReference>
<protein>
    <recommendedName>
        <fullName evidence="5">Histidine kinase</fullName>
    </recommendedName>
</protein>
<evidence type="ECO:0000313" key="4">
    <source>
        <dbReference type="Proteomes" id="UP000036958"/>
    </source>
</evidence>
<evidence type="ECO:0008006" key="5">
    <source>
        <dbReference type="Google" id="ProtNLM"/>
    </source>
</evidence>
<dbReference type="SUPFAM" id="SSF55785">
    <property type="entry name" value="PYP-like sensor domain (PAS domain)"/>
    <property type="match status" value="2"/>
</dbReference>
<dbReference type="PANTHER" id="PTHR44757:SF2">
    <property type="entry name" value="BIOFILM ARCHITECTURE MAINTENANCE PROTEIN MBAA"/>
    <property type="match status" value="1"/>
</dbReference>
<dbReference type="SMART" id="SM00091">
    <property type="entry name" value="PAS"/>
    <property type="match status" value="2"/>
</dbReference>
<dbReference type="NCBIfam" id="TIGR00229">
    <property type="entry name" value="sensory_box"/>
    <property type="match status" value="1"/>
</dbReference>
<accession>A0A0L8VCW0</accession>
<gene>
    <name evidence="3" type="ORF">NC99_11520</name>
</gene>
<dbReference type="PROSITE" id="PS50112">
    <property type="entry name" value="PAS"/>
    <property type="match status" value="1"/>
</dbReference>